<organism evidence="4 5">
    <name type="scientific">Thalassobellus suaedae</name>
    <dbReference type="NCBI Taxonomy" id="3074124"/>
    <lineage>
        <taxon>Bacteria</taxon>
        <taxon>Pseudomonadati</taxon>
        <taxon>Bacteroidota</taxon>
        <taxon>Flavobacteriia</taxon>
        <taxon>Flavobacteriales</taxon>
        <taxon>Flavobacteriaceae</taxon>
        <taxon>Thalassobellus</taxon>
    </lineage>
</organism>
<dbReference type="InterPro" id="IPR009057">
    <property type="entry name" value="Homeodomain-like_sf"/>
</dbReference>
<dbReference type="InterPro" id="IPR001647">
    <property type="entry name" value="HTH_TetR"/>
</dbReference>
<evidence type="ECO:0000313" key="5">
    <source>
        <dbReference type="Proteomes" id="UP001303407"/>
    </source>
</evidence>
<accession>A0ABY9Y6M0</accession>
<reference evidence="4 5" key="1">
    <citation type="submission" date="2023-09" db="EMBL/GenBank/DDBJ databases">
        <title>Thalassobella suaedae gen. nov., sp. nov., a marine bacterium of the family Flavobacteriaceae isolated from a halophyte Suaeda japonica.</title>
        <authorList>
            <person name="Lee S.Y."/>
            <person name="Hwang C.Y."/>
        </authorList>
    </citation>
    <scope>NUCLEOTIDE SEQUENCE [LARGE SCALE GENOMIC DNA]</scope>
    <source>
        <strain evidence="4 5">HL-DH10</strain>
    </source>
</reference>
<feature type="DNA-binding region" description="H-T-H motif" evidence="2">
    <location>
        <begin position="36"/>
        <end position="55"/>
    </location>
</feature>
<sequence>MGSVSLNSGRKVQKQKTRLKILNTTQELLKQNQNLSLEDVAKASNISRATIYRYFSNIDLLCSEASLAILTNSTENTFLESQHLPIIDRILYIQDYFNELALNNEAAFRKYLSIYLKEDNSYKTQISRSSRRMAALKLALIPYRNQIDRDVYNKLLSVSTALMGIESIITAKDICNLNNRETKASLAWGLRIILSSIF</sequence>
<name>A0ABY9Y6M0_9FLAO</name>
<dbReference type="Pfam" id="PF00440">
    <property type="entry name" value="TetR_N"/>
    <property type="match status" value="1"/>
</dbReference>
<dbReference type="Proteomes" id="UP001303407">
    <property type="component" value="Chromosome"/>
</dbReference>
<evidence type="ECO:0000256" key="1">
    <source>
        <dbReference type="ARBA" id="ARBA00023125"/>
    </source>
</evidence>
<protein>
    <submittedName>
        <fullName evidence="4">TetR/AcrR family transcriptional regulator</fullName>
    </submittedName>
</protein>
<dbReference type="PROSITE" id="PS50977">
    <property type="entry name" value="HTH_TETR_2"/>
    <property type="match status" value="1"/>
</dbReference>
<evidence type="ECO:0000313" key="4">
    <source>
        <dbReference type="EMBL" id="WNH13918.1"/>
    </source>
</evidence>
<feature type="domain" description="HTH tetR-type" evidence="3">
    <location>
        <begin position="15"/>
        <end position="73"/>
    </location>
</feature>
<keyword evidence="1 2" id="KW-0238">DNA-binding</keyword>
<keyword evidence="5" id="KW-1185">Reference proteome</keyword>
<dbReference type="EMBL" id="CP134536">
    <property type="protein sequence ID" value="WNH13918.1"/>
    <property type="molecule type" value="Genomic_DNA"/>
</dbReference>
<dbReference type="Gene3D" id="1.10.357.10">
    <property type="entry name" value="Tetracycline Repressor, domain 2"/>
    <property type="match status" value="1"/>
</dbReference>
<dbReference type="SUPFAM" id="SSF46689">
    <property type="entry name" value="Homeodomain-like"/>
    <property type="match status" value="1"/>
</dbReference>
<gene>
    <name evidence="4" type="ORF">RHP49_06590</name>
</gene>
<dbReference type="RefSeq" id="WP_415863911.1">
    <property type="nucleotide sequence ID" value="NZ_CP134536.1"/>
</dbReference>
<evidence type="ECO:0000259" key="3">
    <source>
        <dbReference type="PROSITE" id="PS50977"/>
    </source>
</evidence>
<proteinExistence type="predicted"/>
<evidence type="ECO:0000256" key="2">
    <source>
        <dbReference type="PROSITE-ProRule" id="PRU00335"/>
    </source>
</evidence>